<evidence type="ECO:0000313" key="3">
    <source>
        <dbReference type="Proteomes" id="UP001596058"/>
    </source>
</evidence>
<proteinExistence type="predicted"/>
<dbReference type="Gene3D" id="3.40.109.10">
    <property type="entry name" value="NADH Oxidase"/>
    <property type="match status" value="2"/>
</dbReference>
<name>A0ABW1CPC7_9ACTN</name>
<dbReference type="Proteomes" id="UP001596058">
    <property type="component" value="Unassembled WGS sequence"/>
</dbReference>
<evidence type="ECO:0000256" key="1">
    <source>
        <dbReference type="SAM" id="MobiDB-lite"/>
    </source>
</evidence>
<feature type="region of interest" description="Disordered" evidence="1">
    <location>
        <begin position="230"/>
        <end position="269"/>
    </location>
</feature>
<comment type="caution">
    <text evidence="2">The sequence shown here is derived from an EMBL/GenBank/DDBJ whole genome shotgun (WGS) entry which is preliminary data.</text>
</comment>
<dbReference type="InterPro" id="IPR000415">
    <property type="entry name" value="Nitroreductase-like"/>
</dbReference>
<feature type="region of interest" description="Disordered" evidence="1">
    <location>
        <begin position="287"/>
        <end position="308"/>
    </location>
</feature>
<gene>
    <name evidence="2" type="ORF">ACFPZ3_21010</name>
</gene>
<dbReference type="PANTHER" id="PTHR43745:SF2">
    <property type="entry name" value="NITROREDUCTASE MJ1384-RELATED"/>
    <property type="match status" value="1"/>
</dbReference>
<evidence type="ECO:0008006" key="4">
    <source>
        <dbReference type="Google" id="ProtNLM"/>
    </source>
</evidence>
<keyword evidence="3" id="KW-1185">Reference proteome</keyword>
<dbReference type="RefSeq" id="WP_379515868.1">
    <property type="nucleotide sequence ID" value="NZ_JBHSPA010000024.1"/>
</dbReference>
<reference evidence="3" key="1">
    <citation type="journal article" date="2019" name="Int. J. Syst. Evol. Microbiol.">
        <title>The Global Catalogue of Microorganisms (GCM) 10K type strain sequencing project: providing services to taxonomists for standard genome sequencing and annotation.</title>
        <authorList>
            <consortium name="The Broad Institute Genomics Platform"/>
            <consortium name="The Broad Institute Genome Sequencing Center for Infectious Disease"/>
            <person name="Wu L."/>
            <person name="Ma J."/>
        </authorList>
    </citation>
    <scope>NUCLEOTIDE SEQUENCE [LARGE SCALE GENOMIC DNA]</scope>
    <source>
        <strain evidence="3">CCUG 53903</strain>
    </source>
</reference>
<dbReference type="EMBL" id="JBHSPA010000024">
    <property type="protein sequence ID" value="MFC5826353.1"/>
    <property type="molecule type" value="Genomic_DNA"/>
</dbReference>
<sequence length="507" mass="52762">MIAEERGVATRRYLQAIDRREPVPVESATAPPRYKRYPGTSRTVLDDCWTGHVLRGLIGLTRIAWIRPNDEAGFPRPGRASVVIGRPGPSGGALYPIEAYTVGGSALCHYDVVHHMLETVREGDHRPFLTGLLTGPPAWSHDTVVGPGVVELMVVLTAVFWRNGVKYGDFAYRLQCQEIGVLAAQALALAEVLGLRAAVHLAFDGDAADRLLGLEPADEGALAVLSFSGRHTTEDPSAPTATSATHPPPITGRPPGVAAATATESRAEPSDVRLPYLAALHAATRRASGAADVPPGDAVPPPPAGPAVALADPKSVRASDGIAHRASPVNGYRADPLADEDLATILALGAPPGQAASTALYVLAVRVPGLPCGSYRYCPERMALIETGGQEAVARVCGGRLAANTRACLRTAAAVIVPVGDPLAGLARCGDLWFRRQQAETGLVVHRAALAASALGLTSRIHSDGANPDTDAALGLAGTPWRSLSFLLIGAPRRSGPVLAPVGPAGW</sequence>
<dbReference type="PANTHER" id="PTHR43745">
    <property type="entry name" value="NITROREDUCTASE MJ1384-RELATED"/>
    <property type="match status" value="1"/>
</dbReference>
<feature type="compositionally biased region" description="Low complexity" evidence="1">
    <location>
        <begin position="235"/>
        <end position="245"/>
    </location>
</feature>
<accession>A0ABW1CPC7</accession>
<organism evidence="2 3">
    <name type="scientific">Nonomuraea insulae</name>
    <dbReference type="NCBI Taxonomy" id="1616787"/>
    <lineage>
        <taxon>Bacteria</taxon>
        <taxon>Bacillati</taxon>
        <taxon>Actinomycetota</taxon>
        <taxon>Actinomycetes</taxon>
        <taxon>Streptosporangiales</taxon>
        <taxon>Streptosporangiaceae</taxon>
        <taxon>Nonomuraea</taxon>
    </lineage>
</organism>
<protein>
    <recommendedName>
        <fullName evidence="4">SagB-type dehydrogenase family enzyme</fullName>
    </recommendedName>
</protein>
<evidence type="ECO:0000313" key="2">
    <source>
        <dbReference type="EMBL" id="MFC5826353.1"/>
    </source>
</evidence>
<dbReference type="InterPro" id="IPR052544">
    <property type="entry name" value="Bacteriocin_Proc_Enz"/>
</dbReference>
<dbReference type="SUPFAM" id="SSF55469">
    <property type="entry name" value="FMN-dependent nitroreductase-like"/>
    <property type="match status" value="2"/>
</dbReference>